<evidence type="ECO:0000256" key="1">
    <source>
        <dbReference type="SAM" id="MobiDB-lite"/>
    </source>
</evidence>
<name>A0A8C5KC61_JACJA</name>
<reference evidence="2" key="2">
    <citation type="submission" date="2025-09" db="UniProtKB">
        <authorList>
            <consortium name="Ensembl"/>
        </authorList>
    </citation>
    <scope>IDENTIFICATION</scope>
</reference>
<proteinExistence type="predicted"/>
<reference evidence="2" key="1">
    <citation type="submission" date="2025-08" db="UniProtKB">
        <authorList>
            <consortium name="Ensembl"/>
        </authorList>
    </citation>
    <scope>IDENTIFICATION</scope>
</reference>
<protein>
    <submittedName>
        <fullName evidence="2">Uncharacterized protein</fullName>
    </submittedName>
</protein>
<dbReference type="GeneTree" id="ENSGT00900000143158"/>
<feature type="region of interest" description="Disordered" evidence="1">
    <location>
        <begin position="12"/>
        <end position="40"/>
    </location>
</feature>
<evidence type="ECO:0000313" key="3">
    <source>
        <dbReference type="Proteomes" id="UP000694385"/>
    </source>
</evidence>
<dbReference type="Ensembl" id="ENSJJAT00000013371.1">
    <property type="protein sequence ID" value="ENSJJAP00000006970.1"/>
    <property type="gene ID" value="ENSJJAG00000011505.1"/>
</dbReference>
<keyword evidence="3" id="KW-1185">Reference proteome</keyword>
<feature type="region of interest" description="Disordered" evidence="1">
    <location>
        <begin position="55"/>
        <end position="121"/>
    </location>
</feature>
<dbReference type="Proteomes" id="UP000694385">
    <property type="component" value="Unassembled WGS sequence"/>
</dbReference>
<evidence type="ECO:0000313" key="2">
    <source>
        <dbReference type="Ensembl" id="ENSJJAP00000006970.1"/>
    </source>
</evidence>
<dbReference type="AlphaFoldDB" id="A0A8C5KC61"/>
<accession>A0A8C5KC61</accession>
<sequence>ASPSWRRWLVRAGRPPGLRLGGPPGARPARLGPLGGRRAGDRRVLLPEQTVHLGRSRGGVAAPGAPQPMRIPAGWLVSPQGVPLGLTQAHQQSQGERQEAPPGIVRGATAGGSRWPHGAGVAGERWAWGTRGTRAGMRFFP</sequence>
<organism evidence="2 3">
    <name type="scientific">Jaculus jaculus</name>
    <name type="common">Lesser Egyptian jerboa</name>
    <dbReference type="NCBI Taxonomy" id="51337"/>
    <lineage>
        <taxon>Eukaryota</taxon>
        <taxon>Metazoa</taxon>
        <taxon>Chordata</taxon>
        <taxon>Craniata</taxon>
        <taxon>Vertebrata</taxon>
        <taxon>Euteleostomi</taxon>
        <taxon>Mammalia</taxon>
        <taxon>Eutheria</taxon>
        <taxon>Euarchontoglires</taxon>
        <taxon>Glires</taxon>
        <taxon>Rodentia</taxon>
        <taxon>Myomorpha</taxon>
        <taxon>Dipodoidea</taxon>
        <taxon>Dipodidae</taxon>
        <taxon>Dipodinae</taxon>
        <taxon>Jaculus</taxon>
    </lineage>
</organism>
<dbReference type="OMA" id="WKPPISM"/>